<dbReference type="InterPro" id="IPR026870">
    <property type="entry name" value="Zinc_ribbon_dom"/>
</dbReference>
<keyword evidence="1" id="KW-1133">Transmembrane helix</keyword>
<comment type="caution">
    <text evidence="3">The sequence shown here is derived from an EMBL/GenBank/DDBJ whole genome shotgun (WGS) entry which is preliminary data.</text>
</comment>
<evidence type="ECO:0000313" key="3">
    <source>
        <dbReference type="EMBL" id="NCU16745.1"/>
    </source>
</evidence>
<feature type="transmembrane region" description="Helical" evidence="1">
    <location>
        <begin position="142"/>
        <end position="164"/>
    </location>
</feature>
<feature type="transmembrane region" description="Helical" evidence="1">
    <location>
        <begin position="184"/>
        <end position="206"/>
    </location>
</feature>
<evidence type="ECO:0000259" key="2">
    <source>
        <dbReference type="Pfam" id="PF13240"/>
    </source>
</evidence>
<protein>
    <submittedName>
        <fullName evidence="3">Zinc-ribbon domain-containing protein</fullName>
    </submittedName>
</protein>
<keyword evidence="1" id="KW-0812">Transmembrane</keyword>
<sequence length="267" mass="30550">MVCPQCQKQNQEGAKFCPYCGYSYEEIDVNIDREKLQRKEYNRKIKTFVTKNNDGQQMQVQIAPNQAQKESFFNHFATFFINGLKKPTQYAKHQGEARVIFGYIILVLSALFYGLAIAMVYIHFDRALSFFGGASHSFFSSFFSYLLINLAIFTLTVGLIFVFVKNFMRINVDFNHIVGRFGTLAIILLVCNVLIFLFALIGLTWLQNYASGISNAVLYFIIVLTIQMYAQETKEQFEPLYGSLIIAATVILLNSLFSTSIFSNLFF</sequence>
<proteinExistence type="predicted"/>
<feature type="transmembrane region" description="Helical" evidence="1">
    <location>
        <begin position="100"/>
        <end position="122"/>
    </location>
</feature>
<feature type="domain" description="Zinc-ribbon" evidence="2">
    <location>
        <begin position="3"/>
        <end position="23"/>
    </location>
</feature>
<dbReference type="RefSeq" id="WP_161919581.1">
    <property type="nucleotide sequence ID" value="NZ_JAACYS010000008.1"/>
</dbReference>
<reference evidence="3 4" key="1">
    <citation type="submission" date="2020-01" db="EMBL/GenBank/DDBJ databases">
        <title>A novel Bacillus sp. from Pasinler.</title>
        <authorList>
            <person name="Adiguzel A."/>
            <person name="Ay H."/>
            <person name="Baltaci M.O."/>
        </authorList>
    </citation>
    <scope>NUCLEOTIDE SEQUENCE [LARGE SCALE GENOMIC DNA]</scope>
    <source>
        <strain evidence="3 4">P1</strain>
    </source>
</reference>
<accession>A0ABW9ZZZ7</accession>
<evidence type="ECO:0000256" key="1">
    <source>
        <dbReference type="SAM" id="Phobius"/>
    </source>
</evidence>
<dbReference type="Pfam" id="PF13240">
    <property type="entry name" value="Zn_Ribbon_1"/>
    <property type="match status" value="1"/>
</dbReference>
<gene>
    <name evidence="3" type="ORF">GW534_03020</name>
</gene>
<dbReference type="Proteomes" id="UP000743899">
    <property type="component" value="Unassembled WGS sequence"/>
</dbReference>
<dbReference type="EMBL" id="JAACYS010000008">
    <property type="protein sequence ID" value="NCU16745.1"/>
    <property type="molecule type" value="Genomic_DNA"/>
</dbReference>
<name>A0ABW9ZZZ7_9BACI</name>
<feature type="transmembrane region" description="Helical" evidence="1">
    <location>
        <begin position="212"/>
        <end position="230"/>
    </location>
</feature>
<evidence type="ECO:0000313" key="4">
    <source>
        <dbReference type="Proteomes" id="UP000743899"/>
    </source>
</evidence>
<keyword evidence="1" id="KW-0472">Membrane</keyword>
<organism evidence="3 4">
    <name type="scientific">Pallidibacillus pasinlerensis</name>
    <dbReference type="NCBI Taxonomy" id="2703818"/>
    <lineage>
        <taxon>Bacteria</taxon>
        <taxon>Bacillati</taxon>
        <taxon>Bacillota</taxon>
        <taxon>Bacilli</taxon>
        <taxon>Bacillales</taxon>
        <taxon>Bacillaceae</taxon>
        <taxon>Pallidibacillus</taxon>
    </lineage>
</organism>
<keyword evidence="4" id="KW-1185">Reference proteome</keyword>
<feature type="transmembrane region" description="Helical" evidence="1">
    <location>
        <begin position="242"/>
        <end position="266"/>
    </location>
</feature>